<comment type="similarity">
    <text evidence="1">Belongs to the transglycosylase Slt family.</text>
</comment>
<dbReference type="Gene3D" id="1.10.530.10">
    <property type="match status" value="1"/>
</dbReference>
<dbReference type="eggNOG" id="COG0741">
    <property type="taxonomic scope" value="Bacteria"/>
</dbReference>
<dbReference type="InterPro" id="IPR008939">
    <property type="entry name" value="Lytic_TGlycosylase_superhlx_U"/>
</dbReference>
<dbReference type="Gene3D" id="1.25.20.10">
    <property type="entry name" value="Bacterial muramidases"/>
    <property type="match status" value="1"/>
</dbReference>
<evidence type="ECO:0000256" key="3">
    <source>
        <dbReference type="SAM" id="MobiDB-lite"/>
    </source>
</evidence>
<dbReference type="HOGENOM" id="CLU_348774_0_0_5"/>
<evidence type="ECO:0000256" key="1">
    <source>
        <dbReference type="ARBA" id="ARBA00007734"/>
    </source>
</evidence>
<sequence>MRVGGVGLLVWLLPLPLWSAVPDAALEQSPVTVEKRAVPTPRQVENLPQPAVGQPAHSVQAPLEIKPLAAVAPPPKPLVALPPSSKPTAGVASAIPVRPPLPHANDLQKQAVTSNSRATPMPKRRQSWLKLPVEQRFKKRFEALLKPKLPTELFEDNFWAEDDFLASYVAWELLFHPDYHATVPRLQAFLQKWPEHPMADRVEALMDQRMVGHKDDQTVLAWFAKRTIKSVKTSQRLRYLEALLHEKMTEQAYPVWRQLYREGANLEIKGANAESWRFNKRLQQSDHEARARALIQKKQVKEFDRLLADFPKEQANYFRALASATYGRSDFDKRYGVLDAKQKVDADLWEARINGLWRLRHYTDAIQLLMGVEWAYLGDQQRRLMRYKFGKELLYSRDEVAQAHRLLQANAASGAEGLDDSTWMAGWSALKLGKQGVALEDFRRLGRYAKDRDRASQGAYWSAKLLESEGKPYKKWLQRAAKHPDTFYGLLAIERLQGELTPAAIGGRALACDDLPFTDTRLAEARQRMAKLVEMDRAYYVGGEVQRAARKLKLNALQQICLAEAYQDPYYVLRTASALRNQGGGRLWRGLYPEPSGWEPSTGWSLHPAAVWGTVRQESLFNHRIQSSAGAMGMMQLMPATARGEARILNLPRATSLKLLRPEYNLSLGQSYLQRMLNNHEGDMTLALISYNAGPNRANLWKVNRDKMDDLTFIENIPFSETRHYVKRVTHGQAIYLLRYQGKASLKAWIQPHGPGLERLQPPKNWQGVKSRLVEAEGALQATARRPPPRAVLQSFYDPMGQTEERFQ</sequence>
<dbReference type="SUPFAM" id="SSF53955">
    <property type="entry name" value="Lysozyme-like"/>
    <property type="match status" value="1"/>
</dbReference>
<feature type="region of interest" description="Disordered" evidence="3">
    <location>
        <begin position="79"/>
        <end position="125"/>
    </location>
</feature>
<evidence type="ECO:0000313" key="5">
    <source>
        <dbReference type="EMBL" id="ABK43145.1"/>
    </source>
</evidence>
<reference evidence="5 6" key="2">
    <citation type="journal article" date="2012" name="Int. J. Syst. Evol. Microbiol.">
        <title>Magnetococcus marinus gen. nov., sp. nov., a marine, magnetotactic bacterium that represents a novel lineage (Magnetococcaceae fam. nov.; Magnetococcales ord. nov.) at the base of the Alphaproteobacteria.</title>
        <authorList>
            <person name="Bazylinski D.A."/>
            <person name="Williams T.J."/>
            <person name="Lefevre C.T."/>
            <person name="Berg R.J."/>
            <person name="Zhang C.L."/>
            <person name="Bowser S.S."/>
            <person name="Dean A.J."/>
            <person name="Beveridge T.J."/>
        </authorList>
    </citation>
    <scope>NUCLEOTIDE SEQUENCE [LARGE SCALE GENOMIC DNA]</scope>
    <source>
        <strain evidence="6">ATCC BAA-1437 / JCM 17883 / MC-1</strain>
    </source>
</reference>
<feature type="domain" description="Transglycosylase SLT" evidence="4">
    <location>
        <begin position="606"/>
        <end position="710"/>
    </location>
</feature>
<dbReference type="PANTHER" id="PTHR37423">
    <property type="entry name" value="SOLUBLE LYTIC MUREIN TRANSGLYCOSYLASE-RELATED"/>
    <property type="match status" value="1"/>
</dbReference>
<dbReference type="PANTHER" id="PTHR37423:SF2">
    <property type="entry name" value="MEMBRANE-BOUND LYTIC MUREIN TRANSGLYCOSYLASE C"/>
    <property type="match status" value="1"/>
</dbReference>
<dbReference type="InterPro" id="IPR023346">
    <property type="entry name" value="Lysozyme-like_dom_sf"/>
</dbReference>
<protein>
    <submittedName>
        <fullName evidence="5">Lytic transglycosylase, catalytic</fullName>
    </submittedName>
</protein>
<dbReference type="KEGG" id="mgm:Mmc1_0624"/>
<organism evidence="5 6">
    <name type="scientific">Magnetococcus marinus (strain ATCC BAA-1437 / JCM 17883 / MC-1)</name>
    <dbReference type="NCBI Taxonomy" id="156889"/>
    <lineage>
        <taxon>Bacteria</taxon>
        <taxon>Pseudomonadati</taxon>
        <taxon>Pseudomonadota</taxon>
        <taxon>Magnetococcia</taxon>
        <taxon>Magnetococcales</taxon>
        <taxon>Magnetococcaceae</taxon>
        <taxon>Magnetococcus</taxon>
    </lineage>
</organism>
<keyword evidence="6" id="KW-1185">Reference proteome</keyword>
<name>A0L5A2_MAGMM</name>
<gene>
    <name evidence="5" type="ordered locus">Mmc1_0624</name>
</gene>
<evidence type="ECO:0000256" key="2">
    <source>
        <dbReference type="ARBA" id="ARBA00022729"/>
    </source>
</evidence>
<reference evidence="6" key="1">
    <citation type="journal article" date="2009" name="Appl. Environ. Microbiol.">
        <title>Complete genome sequence of the chemolithoautotrophic marine magnetotactic coccus strain MC-1.</title>
        <authorList>
            <person name="Schubbe S."/>
            <person name="Williams T.J."/>
            <person name="Xie G."/>
            <person name="Kiss H.E."/>
            <person name="Brettin T.S."/>
            <person name="Martinez D."/>
            <person name="Ross C.A."/>
            <person name="Schuler D."/>
            <person name="Cox B.L."/>
            <person name="Nealson K.H."/>
            <person name="Bazylinski D.A."/>
        </authorList>
    </citation>
    <scope>NUCLEOTIDE SEQUENCE [LARGE SCALE GENOMIC DNA]</scope>
    <source>
        <strain evidence="6">ATCC BAA-1437 / JCM 17883 / MC-1</strain>
    </source>
</reference>
<evidence type="ECO:0000259" key="4">
    <source>
        <dbReference type="Pfam" id="PF01464"/>
    </source>
</evidence>
<evidence type="ECO:0000313" key="6">
    <source>
        <dbReference type="Proteomes" id="UP000002586"/>
    </source>
</evidence>
<proteinExistence type="inferred from homology"/>
<dbReference type="CAZy" id="GH23">
    <property type="family name" value="Glycoside Hydrolase Family 23"/>
</dbReference>
<dbReference type="GO" id="GO:0004553">
    <property type="term" value="F:hydrolase activity, hydrolyzing O-glycosyl compounds"/>
    <property type="evidence" value="ECO:0007669"/>
    <property type="project" value="InterPro"/>
</dbReference>
<feature type="compositionally biased region" description="Polar residues" evidence="3">
    <location>
        <begin position="107"/>
        <end position="118"/>
    </location>
</feature>
<dbReference type="Proteomes" id="UP000002586">
    <property type="component" value="Chromosome"/>
</dbReference>
<dbReference type="CDD" id="cd13401">
    <property type="entry name" value="Slt70-like"/>
    <property type="match status" value="1"/>
</dbReference>
<dbReference type="SUPFAM" id="SSF48435">
    <property type="entry name" value="Bacterial muramidases"/>
    <property type="match status" value="1"/>
</dbReference>
<keyword evidence="2" id="KW-0732">Signal</keyword>
<accession>A0L5A2</accession>
<dbReference type="STRING" id="156889.Mmc1_0624"/>
<dbReference type="GO" id="GO:0042597">
    <property type="term" value="C:periplasmic space"/>
    <property type="evidence" value="ECO:0007669"/>
    <property type="project" value="InterPro"/>
</dbReference>
<dbReference type="AlphaFoldDB" id="A0L5A2"/>
<dbReference type="Pfam" id="PF01464">
    <property type="entry name" value="SLT"/>
    <property type="match status" value="1"/>
</dbReference>
<dbReference type="EMBL" id="CP000471">
    <property type="protein sequence ID" value="ABK43145.1"/>
    <property type="molecule type" value="Genomic_DNA"/>
</dbReference>
<dbReference type="InterPro" id="IPR008258">
    <property type="entry name" value="Transglycosylase_SLT_dom_1"/>
</dbReference>